<gene>
    <name evidence="11" type="ORF">NHU_04481</name>
</gene>
<dbReference type="GO" id="GO:0016887">
    <property type="term" value="F:ATP hydrolysis activity"/>
    <property type="evidence" value="ECO:0007669"/>
    <property type="project" value="InterPro"/>
</dbReference>
<keyword evidence="2" id="KW-0813">Transport</keyword>
<keyword evidence="11" id="KW-0614">Plasmid</keyword>
<feature type="domain" description="ABC transmembrane type-1" evidence="10">
    <location>
        <begin position="41"/>
        <end position="323"/>
    </location>
</feature>
<dbReference type="PANTHER" id="PTHR24221:SF654">
    <property type="entry name" value="ATP-BINDING CASSETTE SUB-FAMILY B MEMBER 6"/>
    <property type="match status" value="1"/>
</dbReference>
<evidence type="ECO:0000313" key="12">
    <source>
        <dbReference type="Proteomes" id="UP000064912"/>
    </source>
</evidence>
<name>A0A0D6B9X2_RHOSU</name>
<evidence type="ECO:0000256" key="5">
    <source>
        <dbReference type="ARBA" id="ARBA00022840"/>
    </source>
</evidence>
<dbReference type="Gene3D" id="3.40.50.300">
    <property type="entry name" value="P-loop containing nucleotide triphosphate hydrolases"/>
    <property type="match status" value="1"/>
</dbReference>
<dbReference type="Pfam" id="PF00005">
    <property type="entry name" value="ABC_tran"/>
    <property type="match status" value="1"/>
</dbReference>
<dbReference type="PROSITE" id="PS50893">
    <property type="entry name" value="ABC_TRANSPORTER_2"/>
    <property type="match status" value="1"/>
</dbReference>
<dbReference type="Proteomes" id="UP000064912">
    <property type="component" value="Plasmid Plasmid2"/>
</dbReference>
<sequence>MTEAAMAGAPPGNEASKPPDFFASLKLLMRHGGKAGPILSISAAMATCAVALELVPVWAVWRLVTELVSGTATPAIFVTCAVAALVAVVLGYLLMGLALGLSHVAAFRLIHALRLALARHLARLPMGWFAGRRSGGAKKLIVDEPERLELLVAHGLPEGISAGATWLAVTIWLFAVDWRMALASIVLTPLAFGAMFSAMGRNARMAGAYQTASERLNGAIVEYLAGMAVVKVFNRSGESLGETAGAVRDYAAIETAMGRAFVPRGALFYTLVGANICVILPVGMVLMQTGSLDLERLALFVILGANYSLPLMKLFNLFHNMAHISMASTLIEDVLATPAQPDTGARIALPDHEIVFDRVRFGYEAGTEVIHGVSFTARDGEVTALVGPSGSGKSTLAGLIPRLHDVGAGRITLGGRDIREIGLDQLMEEIAFVFQDTVLFSGTIAENLRFGKPGATEAELQAAATAARAHDFIAALPEGYDTRLGEGGAALSGGERQRLAIARAILKDAPVIVLDEATAFADPDSEAAIQAALSELSRGRTLIVVAHRLHTIMGADRIVVMDEGSVAETGRHEDLLAQGGLYARLWADYTAAQAIPLRGGRTMETTR</sequence>
<dbReference type="PANTHER" id="PTHR24221">
    <property type="entry name" value="ATP-BINDING CASSETTE SUB-FAMILY B"/>
    <property type="match status" value="1"/>
</dbReference>
<dbReference type="InterPro" id="IPR003439">
    <property type="entry name" value="ABC_transporter-like_ATP-bd"/>
</dbReference>
<dbReference type="InterPro" id="IPR036640">
    <property type="entry name" value="ABC1_TM_sf"/>
</dbReference>
<feature type="transmembrane region" description="Helical" evidence="8">
    <location>
        <begin position="73"/>
        <end position="101"/>
    </location>
</feature>
<evidence type="ECO:0000313" key="11">
    <source>
        <dbReference type="EMBL" id="BAQ71594.1"/>
    </source>
</evidence>
<feature type="transmembrane region" description="Helical" evidence="8">
    <location>
        <begin position="266"/>
        <end position="286"/>
    </location>
</feature>
<dbReference type="PROSITE" id="PS00211">
    <property type="entry name" value="ABC_TRANSPORTER_1"/>
    <property type="match status" value="1"/>
</dbReference>
<dbReference type="InterPro" id="IPR003593">
    <property type="entry name" value="AAA+_ATPase"/>
</dbReference>
<proteinExistence type="predicted"/>
<keyword evidence="7 8" id="KW-0472">Membrane</keyword>
<comment type="subcellular location">
    <subcellularLocation>
        <location evidence="1">Cell membrane</location>
        <topology evidence="1">Multi-pass membrane protein</topology>
    </subcellularLocation>
</comment>
<dbReference type="SMART" id="SM00382">
    <property type="entry name" value="AAA"/>
    <property type="match status" value="1"/>
</dbReference>
<dbReference type="GO" id="GO:0005524">
    <property type="term" value="F:ATP binding"/>
    <property type="evidence" value="ECO:0007669"/>
    <property type="project" value="UniProtKB-KW"/>
</dbReference>
<keyword evidence="6 8" id="KW-1133">Transmembrane helix</keyword>
<accession>A0A0D6B9X2</accession>
<keyword evidence="3 8" id="KW-0812">Transmembrane</keyword>
<dbReference type="PROSITE" id="PS50929">
    <property type="entry name" value="ABC_TM1F"/>
    <property type="match status" value="1"/>
</dbReference>
<dbReference type="SUPFAM" id="SSF52540">
    <property type="entry name" value="P-loop containing nucleoside triphosphate hydrolases"/>
    <property type="match status" value="1"/>
</dbReference>
<evidence type="ECO:0000259" key="9">
    <source>
        <dbReference type="PROSITE" id="PS50893"/>
    </source>
</evidence>
<evidence type="ECO:0000256" key="7">
    <source>
        <dbReference type="ARBA" id="ARBA00023136"/>
    </source>
</evidence>
<dbReference type="Gene3D" id="1.20.1560.10">
    <property type="entry name" value="ABC transporter type 1, transmembrane domain"/>
    <property type="match status" value="1"/>
</dbReference>
<evidence type="ECO:0000256" key="1">
    <source>
        <dbReference type="ARBA" id="ARBA00004651"/>
    </source>
</evidence>
<protein>
    <submittedName>
        <fullName evidence="11">ABC transporter</fullName>
    </submittedName>
</protein>
<reference evidence="11 12" key="1">
    <citation type="submission" date="2015-02" db="EMBL/GenBank/DDBJ databases">
        <title>Genome sequene of Rhodovulum sulfidophilum DSM 2351.</title>
        <authorList>
            <person name="Nagao N."/>
        </authorList>
    </citation>
    <scope>NUCLEOTIDE SEQUENCE [LARGE SCALE GENOMIC DNA]</scope>
    <source>
        <strain evidence="11 12">DSM 2351</strain>
        <plasmid evidence="12">Plasmid Plasmid2 DNA</plasmid>
    </source>
</reference>
<dbReference type="FunFam" id="3.40.50.300:FF:000287">
    <property type="entry name" value="Multidrug ABC transporter ATP-binding protein"/>
    <property type="match status" value="1"/>
</dbReference>
<dbReference type="InterPro" id="IPR011527">
    <property type="entry name" value="ABC1_TM_dom"/>
</dbReference>
<feature type="transmembrane region" description="Helical" evidence="8">
    <location>
        <begin position="180"/>
        <end position="199"/>
    </location>
</feature>
<dbReference type="PATRIC" id="fig|35806.4.peg.4592"/>
<geneLocation type="plasmid" evidence="12">
    <name>Plasmid2 DNA</name>
</geneLocation>
<evidence type="ECO:0000256" key="8">
    <source>
        <dbReference type="SAM" id="Phobius"/>
    </source>
</evidence>
<dbReference type="GO" id="GO:0005886">
    <property type="term" value="C:plasma membrane"/>
    <property type="evidence" value="ECO:0007669"/>
    <property type="project" value="UniProtKB-SubCell"/>
</dbReference>
<dbReference type="GO" id="GO:0140359">
    <property type="term" value="F:ABC-type transporter activity"/>
    <property type="evidence" value="ECO:0007669"/>
    <property type="project" value="InterPro"/>
</dbReference>
<dbReference type="SUPFAM" id="SSF90123">
    <property type="entry name" value="ABC transporter transmembrane region"/>
    <property type="match status" value="1"/>
</dbReference>
<organism evidence="11 12">
    <name type="scientific">Rhodovulum sulfidophilum</name>
    <name type="common">Rhodobacter sulfidophilus</name>
    <dbReference type="NCBI Taxonomy" id="35806"/>
    <lineage>
        <taxon>Bacteria</taxon>
        <taxon>Pseudomonadati</taxon>
        <taxon>Pseudomonadota</taxon>
        <taxon>Alphaproteobacteria</taxon>
        <taxon>Rhodobacterales</taxon>
        <taxon>Paracoccaceae</taxon>
        <taxon>Rhodovulum</taxon>
    </lineage>
</organism>
<dbReference type="EMBL" id="AP014802">
    <property type="protein sequence ID" value="BAQ71594.1"/>
    <property type="molecule type" value="Genomic_DNA"/>
</dbReference>
<dbReference type="InterPro" id="IPR027417">
    <property type="entry name" value="P-loop_NTPase"/>
</dbReference>
<evidence type="ECO:0000256" key="6">
    <source>
        <dbReference type="ARBA" id="ARBA00022989"/>
    </source>
</evidence>
<evidence type="ECO:0000256" key="2">
    <source>
        <dbReference type="ARBA" id="ARBA00022448"/>
    </source>
</evidence>
<keyword evidence="5" id="KW-0067">ATP-binding</keyword>
<keyword evidence="4" id="KW-0547">Nucleotide-binding</keyword>
<evidence type="ECO:0000256" key="4">
    <source>
        <dbReference type="ARBA" id="ARBA00022741"/>
    </source>
</evidence>
<evidence type="ECO:0000256" key="3">
    <source>
        <dbReference type="ARBA" id="ARBA00022692"/>
    </source>
</evidence>
<dbReference type="InterPro" id="IPR017871">
    <property type="entry name" value="ABC_transporter-like_CS"/>
</dbReference>
<dbReference type="Pfam" id="PF00664">
    <property type="entry name" value="ABC_membrane"/>
    <property type="match status" value="1"/>
</dbReference>
<feature type="transmembrane region" description="Helical" evidence="8">
    <location>
        <begin position="298"/>
        <end position="318"/>
    </location>
</feature>
<dbReference type="KEGG" id="rsu:NHU_04481"/>
<evidence type="ECO:0000259" key="10">
    <source>
        <dbReference type="PROSITE" id="PS50929"/>
    </source>
</evidence>
<feature type="domain" description="ABC transporter" evidence="9">
    <location>
        <begin position="354"/>
        <end position="588"/>
    </location>
</feature>
<feature type="transmembrane region" description="Helical" evidence="8">
    <location>
        <begin position="38"/>
        <end position="61"/>
    </location>
</feature>
<dbReference type="AlphaFoldDB" id="A0A0D6B9X2"/>
<feature type="transmembrane region" description="Helical" evidence="8">
    <location>
        <begin position="148"/>
        <end position="174"/>
    </location>
</feature>
<dbReference type="InterPro" id="IPR039421">
    <property type="entry name" value="Type_1_exporter"/>
</dbReference>